<dbReference type="Gene3D" id="2.150.10.10">
    <property type="entry name" value="Serralysin-like metalloprotease, C-terminal"/>
    <property type="match status" value="1"/>
</dbReference>
<dbReference type="AlphaFoldDB" id="A0A497XRB6"/>
<name>A0A497XRB6_9PROT</name>
<comment type="caution">
    <text evidence="1">The sequence shown here is derived from an EMBL/GenBank/DDBJ whole genome shotgun (WGS) entry which is preliminary data.</text>
</comment>
<organism evidence="1 2">
    <name type="scientific">Sulfurisoma sediminicola</name>
    <dbReference type="NCBI Taxonomy" id="1381557"/>
    <lineage>
        <taxon>Bacteria</taxon>
        <taxon>Pseudomonadati</taxon>
        <taxon>Pseudomonadota</taxon>
        <taxon>Betaproteobacteria</taxon>
        <taxon>Nitrosomonadales</taxon>
        <taxon>Sterolibacteriaceae</taxon>
        <taxon>Sulfurisoma</taxon>
    </lineage>
</organism>
<dbReference type="Proteomes" id="UP000268908">
    <property type="component" value="Unassembled WGS sequence"/>
</dbReference>
<sequence length="102" mass="10574">GNDTLAGGAGTDYLDGGAGDDTYILNAGDGAVMANGATEAIVDVSGKDTLRVAGVRKVSAVNGVDLMIDYGTTDRVVVLKSRRWRDGGLRFPANNSEWRNAA</sequence>
<protein>
    <recommendedName>
        <fullName evidence="3">Hemolysin type calcium-binding protein</fullName>
    </recommendedName>
</protein>
<dbReference type="SUPFAM" id="SSF51120">
    <property type="entry name" value="beta-Roll"/>
    <property type="match status" value="1"/>
</dbReference>
<dbReference type="InterPro" id="IPR011049">
    <property type="entry name" value="Serralysin-like_metalloprot_C"/>
</dbReference>
<feature type="non-terminal residue" evidence="1">
    <location>
        <position position="1"/>
    </location>
</feature>
<dbReference type="EMBL" id="RCCI01000001">
    <property type="protein sequence ID" value="RLJ69171.1"/>
    <property type="molecule type" value="Genomic_DNA"/>
</dbReference>
<evidence type="ECO:0008006" key="3">
    <source>
        <dbReference type="Google" id="ProtNLM"/>
    </source>
</evidence>
<dbReference type="Pfam" id="PF00353">
    <property type="entry name" value="HemolysinCabind"/>
    <property type="match status" value="1"/>
</dbReference>
<reference evidence="1 2" key="1">
    <citation type="submission" date="2018-10" db="EMBL/GenBank/DDBJ databases">
        <title>Genomic Encyclopedia of Type Strains, Phase IV (KMG-IV): sequencing the most valuable type-strain genomes for metagenomic binning, comparative biology and taxonomic classification.</title>
        <authorList>
            <person name="Goeker M."/>
        </authorList>
    </citation>
    <scope>NUCLEOTIDE SEQUENCE [LARGE SCALE GENOMIC DNA]</scope>
    <source>
        <strain evidence="1 2">DSM 26916</strain>
    </source>
</reference>
<dbReference type="InterPro" id="IPR018511">
    <property type="entry name" value="Hemolysin-typ_Ca-bd_CS"/>
</dbReference>
<evidence type="ECO:0000313" key="1">
    <source>
        <dbReference type="EMBL" id="RLJ69171.1"/>
    </source>
</evidence>
<dbReference type="PROSITE" id="PS00330">
    <property type="entry name" value="HEMOLYSIN_CALCIUM"/>
    <property type="match status" value="1"/>
</dbReference>
<dbReference type="InterPro" id="IPR001343">
    <property type="entry name" value="Hemolysn_Ca-bd"/>
</dbReference>
<proteinExistence type="predicted"/>
<evidence type="ECO:0000313" key="2">
    <source>
        <dbReference type="Proteomes" id="UP000268908"/>
    </source>
</evidence>
<accession>A0A497XRB6</accession>
<gene>
    <name evidence="1" type="ORF">DFR35_0001</name>
</gene>
<keyword evidence="2" id="KW-1185">Reference proteome</keyword>
<dbReference type="GO" id="GO:0005509">
    <property type="term" value="F:calcium ion binding"/>
    <property type="evidence" value="ECO:0007669"/>
    <property type="project" value="InterPro"/>
</dbReference>